<feature type="compositionally biased region" description="Polar residues" evidence="1">
    <location>
        <begin position="30"/>
        <end position="49"/>
    </location>
</feature>
<dbReference type="WBParaSite" id="jg3151">
    <property type="protein sequence ID" value="jg3151"/>
    <property type="gene ID" value="jg3151"/>
</dbReference>
<accession>A0A915EA54</accession>
<reference evidence="3" key="1">
    <citation type="submission" date="2022-11" db="UniProtKB">
        <authorList>
            <consortium name="WormBaseParasite"/>
        </authorList>
    </citation>
    <scope>IDENTIFICATION</scope>
</reference>
<dbReference type="AlphaFoldDB" id="A0A915EA54"/>
<proteinExistence type="predicted"/>
<protein>
    <submittedName>
        <fullName evidence="3">Uncharacterized protein</fullName>
    </submittedName>
</protein>
<sequence>MALALKSHTPPLSHNQASRHSQRYAPYFKHQNTPNNNGSNSLHRQQCGQQVYTKQWEEAKQRGYSSTPNQYSQQQHHHQQYMQPHPNHNHPYYLAKHRPLAPSASYPAFYGASSAQINQCTSETTATVEYVSMPQEKQQKFCKPENSEGCADENEYKTAASVLEEFNRASLLKLITKEVVSPVMEYTCELLSQPESYAHIVSWTHNKWEFKVKLARAFKCFETHFYGGYVVLRKVKAKRNHFEFFPDLDSNELPEKE</sequence>
<feature type="region of interest" description="Disordered" evidence="1">
    <location>
        <begin position="28"/>
        <end position="49"/>
    </location>
</feature>
<feature type="region of interest" description="Disordered" evidence="1">
    <location>
        <begin position="1"/>
        <end position="20"/>
    </location>
</feature>
<evidence type="ECO:0000313" key="2">
    <source>
        <dbReference type="Proteomes" id="UP000887574"/>
    </source>
</evidence>
<feature type="compositionally biased region" description="Polar residues" evidence="1">
    <location>
        <begin position="10"/>
        <end position="19"/>
    </location>
</feature>
<evidence type="ECO:0000313" key="3">
    <source>
        <dbReference type="WBParaSite" id="jg3151"/>
    </source>
</evidence>
<keyword evidence="2" id="KW-1185">Reference proteome</keyword>
<name>A0A915EA54_9BILA</name>
<organism evidence="2 3">
    <name type="scientific">Ditylenchus dipsaci</name>
    <dbReference type="NCBI Taxonomy" id="166011"/>
    <lineage>
        <taxon>Eukaryota</taxon>
        <taxon>Metazoa</taxon>
        <taxon>Ecdysozoa</taxon>
        <taxon>Nematoda</taxon>
        <taxon>Chromadorea</taxon>
        <taxon>Rhabditida</taxon>
        <taxon>Tylenchina</taxon>
        <taxon>Tylenchomorpha</taxon>
        <taxon>Sphaerularioidea</taxon>
        <taxon>Anguinidae</taxon>
        <taxon>Anguininae</taxon>
        <taxon>Ditylenchus</taxon>
    </lineage>
</organism>
<evidence type="ECO:0000256" key="1">
    <source>
        <dbReference type="SAM" id="MobiDB-lite"/>
    </source>
</evidence>
<dbReference type="Proteomes" id="UP000887574">
    <property type="component" value="Unplaced"/>
</dbReference>